<evidence type="ECO:0000259" key="13">
    <source>
        <dbReference type="Pfam" id="PF02932"/>
    </source>
</evidence>
<feature type="domain" description="Neurotransmitter-gated ion-channel transmembrane" evidence="13">
    <location>
        <begin position="298"/>
        <end position="511"/>
    </location>
</feature>
<dbReference type="Pfam" id="PF02932">
    <property type="entry name" value="Neur_chan_memb"/>
    <property type="match status" value="1"/>
</dbReference>
<keyword evidence="4" id="KW-1003">Cell membrane</keyword>
<evidence type="ECO:0000256" key="7">
    <source>
        <dbReference type="ARBA" id="ARBA00022989"/>
    </source>
</evidence>
<dbReference type="InterPro" id="IPR036734">
    <property type="entry name" value="Neur_chan_lig-bd_sf"/>
</dbReference>
<organism evidence="14 15">
    <name type="scientific">Trichobilharzia regenti</name>
    <name type="common">Nasal bird schistosome</name>
    <dbReference type="NCBI Taxonomy" id="157069"/>
    <lineage>
        <taxon>Eukaryota</taxon>
        <taxon>Metazoa</taxon>
        <taxon>Spiralia</taxon>
        <taxon>Lophotrochozoa</taxon>
        <taxon>Platyhelminthes</taxon>
        <taxon>Trematoda</taxon>
        <taxon>Digenea</taxon>
        <taxon>Strigeidida</taxon>
        <taxon>Schistosomatoidea</taxon>
        <taxon>Schistosomatidae</taxon>
        <taxon>Trichobilharzia</taxon>
    </lineage>
</organism>
<evidence type="ECO:0000256" key="5">
    <source>
        <dbReference type="ARBA" id="ARBA00022692"/>
    </source>
</evidence>
<keyword evidence="8 11" id="KW-0406">Ion transport</keyword>
<keyword evidence="14" id="KW-1185">Reference proteome</keyword>
<dbReference type="SUPFAM" id="SSF90112">
    <property type="entry name" value="Neurotransmitter-gated ion-channel transmembrane pore"/>
    <property type="match status" value="1"/>
</dbReference>
<dbReference type="CDD" id="cd19049">
    <property type="entry name" value="LGIC_TM_anion"/>
    <property type="match status" value="1"/>
</dbReference>
<feature type="transmembrane region" description="Helical" evidence="11">
    <location>
        <begin position="290"/>
        <end position="313"/>
    </location>
</feature>
<dbReference type="PRINTS" id="PR00253">
    <property type="entry name" value="GABAARECEPTR"/>
</dbReference>
<evidence type="ECO:0000313" key="15">
    <source>
        <dbReference type="WBParaSite" id="TREG1_47450.1"/>
    </source>
</evidence>
<evidence type="ECO:0000256" key="3">
    <source>
        <dbReference type="ARBA" id="ARBA00022448"/>
    </source>
</evidence>
<evidence type="ECO:0000256" key="2">
    <source>
        <dbReference type="ARBA" id="ARBA00004236"/>
    </source>
</evidence>
<keyword evidence="9 11" id="KW-0472">Membrane</keyword>
<dbReference type="InterPro" id="IPR018000">
    <property type="entry name" value="Neurotransmitter_ion_chnl_CS"/>
</dbReference>
<feature type="signal peptide" evidence="11">
    <location>
        <begin position="1"/>
        <end position="23"/>
    </location>
</feature>
<dbReference type="InterPro" id="IPR036719">
    <property type="entry name" value="Neuro-gated_channel_TM_sf"/>
</dbReference>
<evidence type="ECO:0000256" key="11">
    <source>
        <dbReference type="RuleBase" id="RU000687"/>
    </source>
</evidence>
<reference evidence="15" key="2">
    <citation type="submission" date="2023-11" db="UniProtKB">
        <authorList>
            <consortium name="WormBaseParasite"/>
        </authorList>
    </citation>
    <scope>IDENTIFICATION</scope>
</reference>
<accession>A0AA85JQY7</accession>
<evidence type="ECO:0000256" key="6">
    <source>
        <dbReference type="ARBA" id="ARBA00022729"/>
    </source>
</evidence>
<dbReference type="InterPro" id="IPR038050">
    <property type="entry name" value="Neuro_actylchol_rec"/>
</dbReference>
<dbReference type="InterPro" id="IPR006028">
    <property type="entry name" value="GABAA/Glycine_rcpt"/>
</dbReference>
<dbReference type="Pfam" id="PF02931">
    <property type="entry name" value="Neur_chan_LBD"/>
    <property type="match status" value="1"/>
</dbReference>
<evidence type="ECO:0000256" key="8">
    <source>
        <dbReference type="ARBA" id="ARBA00023065"/>
    </source>
</evidence>
<keyword evidence="6 11" id="KW-0732">Signal</keyword>
<keyword evidence="3 11" id="KW-0813">Transport</keyword>
<dbReference type="Proteomes" id="UP000050795">
    <property type="component" value="Unassembled WGS sequence"/>
</dbReference>
<dbReference type="InterPro" id="IPR006202">
    <property type="entry name" value="Neur_chan_lig-bd"/>
</dbReference>
<feature type="chain" id="PRO_5041517249" evidence="11">
    <location>
        <begin position="24"/>
        <end position="518"/>
    </location>
</feature>
<dbReference type="SUPFAM" id="SSF63712">
    <property type="entry name" value="Nicotinic receptor ligand binding domain-like"/>
    <property type="match status" value="1"/>
</dbReference>
<dbReference type="AlphaFoldDB" id="A0AA85JQY7"/>
<dbReference type="CDD" id="cd18987">
    <property type="entry name" value="LGIC_ECD_anion"/>
    <property type="match status" value="1"/>
</dbReference>
<dbReference type="GO" id="GO:0004888">
    <property type="term" value="F:transmembrane signaling receptor activity"/>
    <property type="evidence" value="ECO:0007669"/>
    <property type="project" value="InterPro"/>
</dbReference>
<protein>
    <submittedName>
        <fullName evidence="15">Neur_chan_LBD domain-containing protein</fullName>
    </submittedName>
</protein>
<dbReference type="GO" id="GO:0005886">
    <property type="term" value="C:plasma membrane"/>
    <property type="evidence" value="ECO:0007669"/>
    <property type="project" value="UniProtKB-SubCell"/>
</dbReference>
<evidence type="ECO:0000313" key="14">
    <source>
        <dbReference type="Proteomes" id="UP000050795"/>
    </source>
</evidence>
<reference evidence="14" key="1">
    <citation type="submission" date="2022-06" db="EMBL/GenBank/DDBJ databases">
        <authorList>
            <person name="Berger JAMES D."/>
            <person name="Berger JAMES D."/>
        </authorList>
    </citation>
    <scope>NUCLEOTIDE SEQUENCE [LARGE SCALE GENOMIC DNA]</scope>
</reference>
<keyword evidence="7 11" id="KW-1133">Transmembrane helix</keyword>
<comment type="similarity">
    <text evidence="11">Belongs to the ligand-gated ion channel (TC 1.A.9) family.</text>
</comment>
<dbReference type="WBParaSite" id="TREG1_47450.1">
    <property type="protein sequence ID" value="TREG1_47450.1"/>
    <property type="gene ID" value="TREG1_47450"/>
</dbReference>
<dbReference type="GO" id="GO:0005230">
    <property type="term" value="F:extracellular ligand-gated monoatomic ion channel activity"/>
    <property type="evidence" value="ECO:0007669"/>
    <property type="project" value="InterPro"/>
</dbReference>
<feature type="transmembrane region" description="Helical" evidence="11">
    <location>
        <begin position="494"/>
        <end position="513"/>
    </location>
</feature>
<dbReference type="InterPro" id="IPR006201">
    <property type="entry name" value="Neur_channel"/>
</dbReference>
<dbReference type="PANTHER" id="PTHR18945">
    <property type="entry name" value="NEUROTRANSMITTER GATED ION CHANNEL"/>
    <property type="match status" value="1"/>
</dbReference>
<dbReference type="InterPro" id="IPR006029">
    <property type="entry name" value="Neurotrans-gated_channel_TM"/>
</dbReference>
<keyword evidence="5 11" id="KW-0812">Transmembrane</keyword>
<name>A0AA85JQY7_TRIRE</name>
<evidence type="ECO:0000256" key="1">
    <source>
        <dbReference type="ARBA" id="ARBA00004141"/>
    </source>
</evidence>
<dbReference type="NCBIfam" id="TIGR00860">
    <property type="entry name" value="LIC"/>
    <property type="match status" value="1"/>
</dbReference>
<dbReference type="Gene3D" id="2.70.170.10">
    <property type="entry name" value="Neurotransmitter-gated ion-channel ligand-binding domain"/>
    <property type="match status" value="1"/>
</dbReference>
<comment type="subcellular location">
    <subcellularLocation>
        <location evidence="2">Cell membrane</location>
    </subcellularLocation>
    <subcellularLocation>
        <location evidence="1">Membrane</location>
        <topology evidence="1">Multi-pass membrane protein</topology>
    </subcellularLocation>
</comment>
<evidence type="ECO:0000259" key="12">
    <source>
        <dbReference type="Pfam" id="PF02931"/>
    </source>
</evidence>
<dbReference type="PRINTS" id="PR00252">
    <property type="entry name" value="NRIONCHANNEL"/>
</dbReference>
<dbReference type="PROSITE" id="PS00236">
    <property type="entry name" value="NEUROTR_ION_CHANNEL"/>
    <property type="match status" value="1"/>
</dbReference>
<feature type="transmembrane region" description="Helical" evidence="11">
    <location>
        <begin position="325"/>
        <end position="343"/>
    </location>
</feature>
<evidence type="ECO:0000256" key="9">
    <source>
        <dbReference type="ARBA" id="ARBA00023136"/>
    </source>
</evidence>
<feature type="domain" description="Neurotransmitter-gated ion-channel ligand-binding" evidence="12">
    <location>
        <begin position="87"/>
        <end position="289"/>
    </location>
</feature>
<evidence type="ECO:0000256" key="4">
    <source>
        <dbReference type="ARBA" id="ARBA00022475"/>
    </source>
</evidence>
<sequence length="518" mass="59470">MKMNNLFQLLSLISQLFLCQISAHDIPHLASHTNSTFINDTKWIESTLEAEIQKLLITYVRTERPRNKLLMSISNVSEVKSNQKLYTGPLIVEVNTFIHSFSSISVVNMDFTVDFMLRQRWLDTRLKIPGKHKFSHLPISYAKNLIWIPDLFFRNAKHGFLHDMTTPNYLIWIDSDGLITFSQKISMKLSCHMILHTFPFDTQHCTMNIGSYGYSKSDLDFRWWNADGYDQFGTISTSNQSKQMAVQIRSGLEINEFDLLSYETNYCNMEYSTTGQFSCIEAVFYLKRRFGFYLIYAYLPSLLLVIIAWLSFFVDYEAVPARISIGLLCVLALITQSAAILTQVPRVSYTKGIDIWLFVCLAFVVSSLLEFAITNSLARKRTKPANSNILKYVGQDCMVLTTCDALSDFLSKQNNQITNRSSNNDKSDLKPLNNEAECSQSLINSPELNTSKKSEVRSLDSLPIICHQKLITLSHKSTSLKEPSVDISFLLDRAWAIIYPIIFGIFNAVYWIYFLKYQ</sequence>
<dbReference type="Gene3D" id="1.20.58.390">
    <property type="entry name" value="Neurotransmitter-gated ion-channel transmembrane domain"/>
    <property type="match status" value="1"/>
</dbReference>
<proteinExistence type="inferred from homology"/>
<evidence type="ECO:0000256" key="10">
    <source>
        <dbReference type="ARBA" id="ARBA00023303"/>
    </source>
</evidence>
<keyword evidence="10 11" id="KW-0407">Ion channel</keyword>
<feature type="transmembrane region" description="Helical" evidence="11">
    <location>
        <begin position="355"/>
        <end position="373"/>
    </location>
</feature>